<evidence type="ECO:0000313" key="8">
    <source>
        <dbReference type="EMBL" id="CAL4086170.1"/>
    </source>
</evidence>
<dbReference type="Pfam" id="PF00307">
    <property type="entry name" value="CH"/>
    <property type="match status" value="1"/>
</dbReference>
<dbReference type="SUPFAM" id="SSF47576">
    <property type="entry name" value="Calponin-homology domain, CH-domain"/>
    <property type="match status" value="1"/>
</dbReference>
<dbReference type="InterPro" id="IPR001715">
    <property type="entry name" value="CH_dom"/>
</dbReference>
<keyword evidence="6" id="KW-0472">Membrane</keyword>
<feature type="transmembrane region" description="Helical" evidence="6">
    <location>
        <begin position="881"/>
        <end position="908"/>
    </location>
</feature>
<dbReference type="Gene3D" id="1.10.418.10">
    <property type="entry name" value="Calponin-like domain"/>
    <property type="match status" value="1"/>
</dbReference>
<dbReference type="SMART" id="SM00033">
    <property type="entry name" value="CH"/>
    <property type="match status" value="1"/>
</dbReference>
<accession>A0AAV2QJV4</accession>
<feature type="transmembrane region" description="Helical" evidence="6">
    <location>
        <begin position="763"/>
        <end position="784"/>
    </location>
</feature>
<protein>
    <recommendedName>
        <fullName evidence="7">Calponin-homology (CH) domain-containing protein</fullName>
    </recommendedName>
</protein>
<dbReference type="PANTHER" id="PTHR23167">
    <property type="entry name" value="CALPONIN HOMOLOGY DOMAIN-CONTAINING PROTEIN DDB_G0272472-RELATED"/>
    <property type="match status" value="1"/>
</dbReference>
<dbReference type="GO" id="GO:0016491">
    <property type="term" value="F:oxidoreductase activity"/>
    <property type="evidence" value="ECO:0007669"/>
    <property type="project" value="UniProtKB-KW"/>
</dbReference>
<evidence type="ECO:0000256" key="1">
    <source>
        <dbReference type="ARBA" id="ARBA00004496"/>
    </source>
</evidence>
<sequence>MVTQHHNGNGVVDDSQDLVTCNSAPEAFDHFHKSDDLNTTLYYFRQICDLIGSDSTNIQLFYPKIKSNLQSWKAKSLWKQFDKKFNQNYKIYNAGKACKDLRVLIIGAGPCGLRAAIEAQFLGAKVTVIEKRETFSRNNVLKLWPFSITDLKDLGAKQFYGKLGSGGIEHISIRRLQCILLKIALLLGVEVFEGTSYDDLVYPTDETTGWKAKFSPSDHVANQMEFDALISADGNKQSVRGFKGSVFRANLAIAITANFVNRQSNADAKAEEISGVSAIYRQELFKKLKTDTGIDLENIVYYKDDTHYFVMTAKKKSLLDKGVIIQDTADTENLLQPSNVNQRKLIEYAKEAALYVTKNQLPDLEFERNHEGKDDVAIFDFTNMWQAEDSCKMIERKGHRLLMGLIGDSLLEPFWPTGTGIARGFFSAFDTCWMLKQWKAGKMTPLEVMAERESLFKILPQMTVDNILKNYSNYSIEPASRYTNTNKGAVLVAEARSFLDTDDPSNVEMSSRDSFNVLGSLPKKSKKGDTLAKSKKGDSLAKAKKGDTLAKTTNTTNTKKRDSLGRPEKSTKSNSLLRTNIAKTTGSLWRLNKREKLDTIVPQDTLLTWCKNQVASYPGITVNNMTSSFKDGRVFCAIIHRYRPSLIDMESINSENVAENNDKAFGILENEFGIKPEMSGKDLANSAVPNSLKMMSYVSKVYNKLRGEKPAIPDSKMTNAKKMPMVTAPVIVNEAKVTTFEIQEPIPLEPDEADKITSYKPTYIMLHFIQLVVSLGAIVILFIYHGVLEFTVDCEDSGITNNYTVKADIGYPLSLDSINPPQSLCHGNIDILNLRGNYSLYCQIFVGVGFLSSVTALFMFLKDLLAPRKVALLRRGCMFYLEVVVSVVFLVSWVVSSAVLVLTVLGYAGDIQFDVIEELNASICIAYKCHPGQIPDILMLWISVGLGWLCMVLYLLNVIFLTMEKRRPESDTSSQNSEAGETTLLQQ</sequence>
<keyword evidence="2" id="KW-0963">Cytoplasm</keyword>
<dbReference type="InterPro" id="IPR050540">
    <property type="entry name" value="F-actin_Monoox_Mical"/>
</dbReference>
<feature type="region of interest" description="Disordered" evidence="5">
    <location>
        <begin position="502"/>
        <end position="577"/>
    </location>
</feature>
<keyword evidence="3" id="KW-0285">Flavoprotein</keyword>
<dbReference type="SUPFAM" id="SSF51905">
    <property type="entry name" value="FAD/NAD(P)-binding domain"/>
    <property type="match status" value="1"/>
</dbReference>
<comment type="subcellular location">
    <subcellularLocation>
        <location evidence="1">Cytoplasm</location>
    </subcellularLocation>
</comment>
<dbReference type="PROSITE" id="PS50021">
    <property type="entry name" value="CH"/>
    <property type="match status" value="1"/>
</dbReference>
<keyword evidence="9" id="KW-1185">Reference proteome</keyword>
<dbReference type="InterPro" id="IPR057494">
    <property type="entry name" value="Rossman_Mical"/>
</dbReference>
<dbReference type="EMBL" id="CAXKWB010007230">
    <property type="protein sequence ID" value="CAL4086170.1"/>
    <property type="molecule type" value="Genomic_DNA"/>
</dbReference>
<dbReference type="Pfam" id="PF25413">
    <property type="entry name" value="Rossman_Mical"/>
    <property type="match status" value="1"/>
</dbReference>
<gene>
    <name evidence="8" type="ORF">MNOR_LOCUS12931</name>
</gene>
<evidence type="ECO:0000313" key="9">
    <source>
        <dbReference type="Proteomes" id="UP001497623"/>
    </source>
</evidence>
<keyword evidence="6" id="KW-1133">Transmembrane helix</keyword>
<dbReference type="PANTHER" id="PTHR23167:SF54">
    <property type="entry name" value="[F-ACTIN]-MONOOXYGENASE MICAL"/>
    <property type="match status" value="1"/>
</dbReference>
<dbReference type="Proteomes" id="UP001497623">
    <property type="component" value="Unassembled WGS sequence"/>
</dbReference>
<dbReference type="Gene3D" id="3.50.50.60">
    <property type="entry name" value="FAD/NAD(P)-binding domain"/>
    <property type="match status" value="1"/>
</dbReference>
<evidence type="ECO:0000256" key="3">
    <source>
        <dbReference type="ARBA" id="ARBA00022630"/>
    </source>
</evidence>
<evidence type="ECO:0000259" key="7">
    <source>
        <dbReference type="PROSITE" id="PS50021"/>
    </source>
</evidence>
<proteinExistence type="predicted"/>
<dbReference type="AlphaFoldDB" id="A0AAV2QJV4"/>
<dbReference type="GO" id="GO:0005737">
    <property type="term" value="C:cytoplasm"/>
    <property type="evidence" value="ECO:0007669"/>
    <property type="project" value="UniProtKB-SubCell"/>
</dbReference>
<keyword evidence="4" id="KW-0560">Oxidoreductase</keyword>
<keyword evidence="6" id="KW-0812">Transmembrane</keyword>
<dbReference type="InterPro" id="IPR036188">
    <property type="entry name" value="FAD/NAD-bd_sf"/>
</dbReference>
<evidence type="ECO:0000256" key="4">
    <source>
        <dbReference type="ARBA" id="ARBA00023002"/>
    </source>
</evidence>
<dbReference type="Pfam" id="PF00890">
    <property type="entry name" value="FAD_binding_2"/>
    <property type="match status" value="1"/>
</dbReference>
<dbReference type="InterPro" id="IPR003953">
    <property type="entry name" value="FAD-dep_OxRdtase_2_FAD-bd"/>
</dbReference>
<feature type="compositionally biased region" description="Basic and acidic residues" evidence="5">
    <location>
        <begin position="559"/>
        <end position="571"/>
    </location>
</feature>
<feature type="domain" description="Calponin-homology (CH)" evidence="7">
    <location>
        <begin position="600"/>
        <end position="706"/>
    </location>
</feature>
<feature type="compositionally biased region" description="Basic and acidic residues" evidence="5">
    <location>
        <begin position="527"/>
        <end position="548"/>
    </location>
</feature>
<evidence type="ECO:0000256" key="5">
    <source>
        <dbReference type="SAM" id="MobiDB-lite"/>
    </source>
</evidence>
<organism evidence="8 9">
    <name type="scientific">Meganyctiphanes norvegica</name>
    <name type="common">Northern krill</name>
    <name type="synonym">Thysanopoda norvegica</name>
    <dbReference type="NCBI Taxonomy" id="48144"/>
    <lineage>
        <taxon>Eukaryota</taxon>
        <taxon>Metazoa</taxon>
        <taxon>Ecdysozoa</taxon>
        <taxon>Arthropoda</taxon>
        <taxon>Crustacea</taxon>
        <taxon>Multicrustacea</taxon>
        <taxon>Malacostraca</taxon>
        <taxon>Eumalacostraca</taxon>
        <taxon>Eucarida</taxon>
        <taxon>Euphausiacea</taxon>
        <taxon>Euphausiidae</taxon>
        <taxon>Meganyctiphanes</taxon>
    </lineage>
</organism>
<evidence type="ECO:0000256" key="6">
    <source>
        <dbReference type="SAM" id="Phobius"/>
    </source>
</evidence>
<evidence type="ECO:0000256" key="2">
    <source>
        <dbReference type="ARBA" id="ARBA00022490"/>
    </source>
</evidence>
<dbReference type="InterPro" id="IPR036872">
    <property type="entry name" value="CH_dom_sf"/>
</dbReference>
<feature type="transmembrane region" description="Helical" evidence="6">
    <location>
        <begin position="938"/>
        <end position="960"/>
    </location>
</feature>
<comment type="caution">
    <text evidence="8">The sequence shown here is derived from an EMBL/GenBank/DDBJ whole genome shotgun (WGS) entry which is preliminary data.</text>
</comment>
<name>A0AAV2QJV4_MEGNR</name>
<reference evidence="8 9" key="1">
    <citation type="submission" date="2024-05" db="EMBL/GenBank/DDBJ databases">
        <authorList>
            <person name="Wallberg A."/>
        </authorList>
    </citation>
    <scope>NUCLEOTIDE SEQUENCE [LARGE SCALE GENOMIC DNA]</scope>
</reference>